<keyword evidence="4 6" id="KW-1133">Transmembrane helix</keyword>
<evidence type="ECO:0000256" key="2">
    <source>
        <dbReference type="ARBA" id="ARBA00022475"/>
    </source>
</evidence>
<feature type="transmembrane region" description="Helical" evidence="6">
    <location>
        <begin position="37"/>
        <end position="60"/>
    </location>
</feature>
<dbReference type="InterPro" id="IPR002797">
    <property type="entry name" value="Polysacc_synth"/>
</dbReference>
<gene>
    <name evidence="7" type="ORF">A4S15_02255</name>
</gene>
<evidence type="ECO:0008006" key="9">
    <source>
        <dbReference type="Google" id="ProtNLM"/>
    </source>
</evidence>
<feature type="transmembrane region" description="Helical" evidence="6">
    <location>
        <begin position="138"/>
        <end position="163"/>
    </location>
</feature>
<feature type="transmembrane region" description="Helical" evidence="6">
    <location>
        <begin position="359"/>
        <end position="378"/>
    </location>
</feature>
<dbReference type="Proteomes" id="UP000192872">
    <property type="component" value="Unassembled WGS sequence"/>
</dbReference>
<comment type="caution">
    <text evidence="7">The sequence shown here is derived from an EMBL/GenBank/DDBJ whole genome shotgun (WGS) entry which is preliminary data.</text>
</comment>
<feature type="transmembrane region" description="Helical" evidence="6">
    <location>
        <begin position="81"/>
        <end position="103"/>
    </location>
</feature>
<evidence type="ECO:0000256" key="3">
    <source>
        <dbReference type="ARBA" id="ARBA00022692"/>
    </source>
</evidence>
<evidence type="ECO:0000256" key="5">
    <source>
        <dbReference type="ARBA" id="ARBA00023136"/>
    </source>
</evidence>
<feature type="transmembrane region" description="Helical" evidence="6">
    <location>
        <begin position="201"/>
        <end position="227"/>
    </location>
</feature>
<dbReference type="InterPro" id="IPR050833">
    <property type="entry name" value="Poly_Biosynth_Transport"/>
</dbReference>
<comment type="subcellular location">
    <subcellularLocation>
        <location evidence="1">Cell membrane</location>
        <topology evidence="1">Multi-pass membrane protein</topology>
    </subcellularLocation>
</comment>
<protein>
    <recommendedName>
        <fullName evidence="9">Polysaccharide biosynthesis protein C-terminal domain-containing protein</fullName>
    </recommendedName>
</protein>
<accession>A0A1W9HQP4</accession>
<dbReference type="STRING" id="1827387.A4S15_02255"/>
<sequence>MMLLRRTFIYMPAQIMGPLAQFLAAAIWTYFLAPEAFGTYVLVWAIQELALLLVLSWWSAYALRYITSHNDDILRFDGVEIAIQLAATILQTLFVALALLVVFHELPGMNLLAATLAFTLTRNLTWHFADRSRASSAILAYTILNSCGSVLGLAFGIVAVLLFAPTPEIVLWSYALAQALGLVLAWSFIRTSTLRPRLDLSLVRGAFAYGAPLMIGNALAWVAMHGLRFVVEHEQGLAGVGLISVGWWLGMRATTFTGQLATTAGFTLAVEKVREAGQRAALPQLASNGALLLAALIPTVAGVIMLNAPLVDALVSEPYRAITRDILPLAIATGAVRIFRIHATDQCFLLFNRPKLDIIFAGAEAVLVLLACYIGLHLDGGRGAVMGCLIANAIVTLASFVTVNRIFGYYLRPLDVLRVIVAVAAMMLVLHILPPAHSRVELVGHILAGAITFALAIAAGFPRICGLAIQRLLSLRPSPSSP</sequence>
<evidence type="ECO:0000313" key="7">
    <source>
        <dbReference type="EMBL" id="OQW49572.1"/>
    </source>
</evidence>
<dbReference type="EMBL" id="LWDL01000031">
    <property type="protein sequence ID" value="OQW49572.1"/>
    <property type="molecule type" value="Genomic_DNA"/>
</dbReference>
<feature type="transmembrane region" description="Helical" evidence="6">
    <location>
        <begin position="290"/>
        <end position="310"/>
    </location>
</feature>
<dbReference type="PANTHER" id="PTHR30250:SF11">
    <property type="entry name" value="O-ANTIGEN TRANSPORTER-RELATED"/>
    <property type="match status" value="1"/>
</dbReference>
<evidence type="ECO:0000256" key="4">
    <source>
        <dbReference type="ARBA" id="ARBA00022989"/>
    </source>
</evidence>
<keyword evidence="5 6" id="KW-0472">Membrane</keyword>
<dbReference type="RefSeq" id="WP_376803312.1">
    <property type="nucleotide sequence ID" value="NZ_DBNB01000008.1"/>
</dbReference>
<proteinExistence type="predicted"/>
<feature type="transmembrane region" description="Helical" evidence="6">
    <location>
        <begin position="384"/>
        <end position="404"/>
    </location>
</feature>
<name>A0A1W9HQP4_9HYPH</name>
<organism evidence="7 8">
    <name type="scientific">Candidatus Raskinella chloraquaticus</name>
    <dbReference type="NCBI Taxonomy" id="1951219"/>
    <lineage>
        <taxon>Bacteria</taxon>
        <taxon>Pseudomonadati</taxon>
        <taxon>Pseudomonadota</taxon>
        <taxon>Alphaproteobacteria</taxon>
        <taxon>Hyphomicrobiales</taxon>
        <taxon>Phreatobacteraceae</taxon>
        <taxon>Candidatus Raskinella</taxon>
    </lineage>
</organism>
<evidence type="ECO:0000313" key="8">
    <source>
        <dbReference type="Proteomes" id="UP000192872"/>
    </source>
</evidence>
<evidence type="ECO:0000256" key="6">
    <source>
        <dbReference type="SAM" id="Phobius"/>
    </source>
</evidence>
<feature type="transmembrane region" description="Helical" evidence="6">
    <location>
        <begin position="446"/>
        <end position="469"/>
    </location>
</feature>
<evidence type="ECO:0000256" key="1">
    <source>
        <dbReference type="ARBA" id="ARBA00004651"/>
    </source>
</evidence>
<feature type="transmembrane region" description="Helical" evidence="6">
    <location>
        <begin position="416"/>
        <end position="434"/>
    </location>
</feature>
<reference evidence="7 8" key="1">
    <citation type="journal article" date="2017" name="Water Res.">
        <title>Comammox in drinking water systems.</title>
        <authorList>
            <person name="Wang Y."/>
            <person name="Ma L."/>
            <person name="Mao Y."/>
            <person name="Jiang X."/>
            <person name="Xia Y."/>
            <person name="Yu K."/>
            <person name="Li B."/>
            <person name="Zhang T."/>
        </authorList>
    </citation>
    <scope>NUCLEOTIDE SEQUENCE [LARGE SCALE GENOMIC DNA]</scope>
    <source>
        <strain evidence="7">SG_bin8</strain>
    </source>
</reference>
<dbReference type="AlphaFoldDB" id="A0A1W9HQP4"/>
<dbReference type="PANTHER" id="PTHR30250">
    <property type="entry name" value="PST FAMILY PREDICTED COLANIC ACID TRANSPORTER"/>
    <property type="match status" value="1"/>
</dbReference>
<feature type="transmembrane region" description="Helical" evidence="6">
    <location>
        <begin position="322"/>
        <end position="339"/>
    </location>
</feature>
<feature type="transmembrane region" description="Helical" evidence="6">
    <location>
        <begin position="169"/>
        <end position="189"/>
    </location>
</feature>
<dbReference type="GO" id="GO:0005886">
    <property type="term" value="C:plasma membrane"/>
    <property type="evidence" value="ECO:0007669"/>
    <property type="project" value="UniProtKB-SubCell"/>
</dbReference>
<dbReference type="Pfam" id="PF01943">
    <property type="entry name" value="Polysacc_synt"/>
    <property type="match status" value="1"/>
</dbReference>
<feature type="transmembrane region" description="Helical" evidence="6">
    <location>
        <begin position="7"/>
        <end position="31"/>
    </location>
</feature>
<keyword evidence="2" id="KW-1003">Cell membrane</keyword>
<keyword evidence="3 6" id="KW-0812">Transmembrane</keyword>